<dbReference type="Pfam" id="PF01903">
    <property type="entry name" value="CbiX"/>
    <property type="match status" value="2"/>
</dbReference>
<evidence type="ECO:0000313" key="3">
    <source>
        <dbReference type="EMBL" id="SSA33443.1"/>
    </source>
</evidence>
<sequence>MSRPVLILCAHGTANPQGQQVVSTLHVLVRDARPDLQVELAYVDVQRPSVVDVVAEWAPVAPEVVVVPVLLATGYHVQVDIADAVVPFENARSAAPLGPDPVLSEILAERIDAGGLKPDDAVVVAAAGSSRPDARYAPEQAARELAERLGREVTVGFGASARPTVPEAVEAVRQGHPRVVIAAYLLAPGYFHDQLHQAGADVVTAPLGADPRLAELIVRRFEESR</sequence>
<organism evidence="3 4">
    <name type="scientific">Branchiibius hedensis</name>
    <dbReference type="NCBI Taxonomy" id="672460"/>
    <lineage>
        <taxon>Bacteria</taxon>
        <taxon>Bacillati</taxon>
        <taxon>Actinomycetota</taxon>
        <taxon>Actinomycetes</taxon>
        <taxon>Micrococcales</taxon>
        <taxon>Dermacoccaceae</taxon>
        <taxon>Branchiibius</taxon>
    </lineage>
</organism>
<dbReference type="PANTHER" id="PTHR33542:SF5">
    <property type="entry name" value="FERROCHELATASE CHE1"/>
    <property type="match status" value="1"/>
</dbReference>
<dbReference type="InterPro" id="IPR002762">
    <property type="entry name" value="CbiX-like"/>
</dbReference>
<dbReference type="AlphaFoldDB" id="A0A2Y9C106"/>
<keyword evidence="4" id="KW-1185">Reference proteome</keyword>
<dbReference type="PANTHER" id="PTHR33542">
    <property type="entry name" value="SIROHYDROCHLORIN FERROCHELATASE, CHLOROPLASTIC"/>
    <property type="match status" value="1"/>
</dbReference>
<evidence type="ECO:0000313" key="4">
    <source>
        <dbReference type="Proteomes" id="UP000250028"/>
    </source>
</evidence>
<dbReference type="GO" id="GO:0046872">
    <property type="term" value="F:metal ion binding"/>
    <property type="evidence" value="ECO:0007669"/>
    <property type="project" value="UniProtKB-KW"/>
</dbReference>
<dbReference type="SUPFAM" id="SSF53800">
    <property type="entry name" value="Chelatase"/>
    <property type="match status" value="1"/>
</dbReference>
<keyword evidence="2" id="KW-0456">Lyase</keyword>
<evidence type="ECO:0000256" key="2">
    <source>
        <dbReference type="ARBA" id="ARBA00023239"/>
    </source>
</evidence>
<dbReference type="OrthoDB" id="7345302at2"/>
<keyword evidence="1" id="KW-0479">Metal-binding</keyword>
<dbReference type="InterPro" id="IPR050963">
    <property type="entry name" value="Sirohydro_Cobaltochel/CbiX"/>
</dbReference>
<name>A0A2Y9C106_9MICO</name>
<dbReference type="Gene3D" id="3.40.50.1400">
    <property type="match status" value="2"/>
</dbReference>
<dbReference type="GO" id="GO:0016829">
    <property type="term" value="F:lyase activity"/>
    <property type="evidence" value="ECO:0007669"/>
    <property type="project" value="UniProtKB-KW"/>
</dbReference>
<dbReference type="Proteomes" id="UP000250028">
    <property type="component" value="Unassembled WGS sequence"/>
</dbReference>
<evidence type="ECO:0000256" key="1">
    <source>
        <dbReference type="ARBA" id="ARBA00022723"/>
    </source>
</evidence>
<dbReference type="EMBL" id="UESZ01000001">
    <property type="protein sequence ID" value="SSA33443.1"/>
    <property type="molecule type" value="Genomic_DNA"/>
</dbReference>
<gene>
    <name evidence="3" type="ORF">SAMN04489750_0725</name>
</gene>
<accession>A0A2Y9C106</accession>
<dbReference type="RefSeq" id="WP_109684145.1">
    <property type="nucleotide sequence ID" value="NZ_QGDN01000001.1"/>
</dbReference>
<protein>
    <submittedName>
        <fullName evidence="3">Sirohydrochlorin ferrochelatase</fullName>
    </submittedName>
</protein>
<reference evidence="4" key="1">
    <citation type="submission" date="2016-10" db="EMBL/GenBank/DDBJ databases">
        <authorList>
            <person name="Varghese N."/>
            <person name="Submissions S."/>
        </authorList>
    </citation>
    <scope>NUCLEOTIDE SEQUENCE [LARGE SCALE GENOMIC DNA]</scope>
    <source>
        <strain evidence="4">DSM 22951</strain>
    </source>
</reference>
<proteinExistence type="predicted"/>